<dbReference type="Proteomes" id="UP000662888">
    <property type="component" value="Chromosome"/>
</dbReference>
<gene>
    <name evidence="1" type="ORF">IV454_19185</name>
</gene>
<evidence type="ECO:0000313" key="2">
    <source>
        <dbReference type="Proteomes" id="UP000662888"/>
    </source>
</evidence>
<proteinExistence type="predicted"/>
<reference evidence="1 2" key="1">
    <citation type="submission" date="2020-11" db="EMBL/GenBank/DDBJ databases">
        <authorList>
            <person name="Sun Q."/>
        </authorList>
    </citation>
    <scope>NUCLEOTIDE SEQUENCE [LARGE SCALE GENOMIC DNA]</scope>
    <source>
        <strain evidence="1 2">P8398</strain>
    </source>
</reference>
<accession>A0AA49A5X1</accession>
<dbReference type="RefSeq" id="WP_206087382.1">
    <property type="nucleotide sequence ID" value="NZ_CP065053.1"/>
</dbReference>
<sequence length="104" mass="11320">MPTQFAPGEFETSDPALHQRILALHARVSDGHGFLVPRHGRLVYEVALSSFADRSPDGKVVAVVQGMSTDNGKTWTALAVSTDAQIYELGKSIKAQSFVARPRR</sequence>
<keyword evidence="2" id="KW-1185">Reference proteome</keyword>
<organism evidence="1 2">
    <name type="scientific">Massilia antarctica</name>
    <dbReference type="NCBI Taxonomy" id="2765360"/>
    <lineage>
        <taxon>Bacteria</taxon>
        <taxon>Pseudomonadati</taxon>
        <taxon>Pseudomonadota</taxon>
        <taxon>Betaproteobacteria</taxon>
        <taxon>Burkholderiales</taxon>
        <taxon>Oxalobacteraceae</taxon>
        <taxon>Telluria group</taxon>
        <taxon>Massilia</taxon>
    </lineage>
</organism>
<evidence type="ECO:0000313" key="1">
    <source>
        <dbReference type="EMBL" id="QPI47704.1"/>
    </source>
</evidence>
<dbReference type="EMBL" id="CP065053">
    <property type="protein sequence ID" value="QPI47704.1"/>
    <property type="molecule type" value="Genomic_DNA"/>
</dbReference>
<name>A0AA49A5X1_9BURK</name>
<protein>
    <submittedName>
        <fullName evidence="1">Uncharacterized protein</fullName>
    </submittedName>
</protein>